<keyword evidence="1" id="KW-0732">Signal</keyword>
<keyword evidence="3" id="KW-1185">Reference proteome</keyword>
<evidence type="ECO:0008006" key="4">
    <source>
        <dbReference type="Google" id="ProtNLM"/>
    </source>
</evidence>
<accession>A0ABR3N3U0</accession>
<reference evidence="2 3" key="1">
    <citation type="submission" date="2023-09" db="EMBL/GenBank/DDBJ databases">
        <authorList>
            <person name="Wang M."/>
        </authorList>
    </citation>
    <scope>NUCLEOTIDE SEQUENCE [LARGE SCALE GENOMIC DNA]</scope>
    <source>
        <strain evidence="2">GT-2023</strain>
        <tissue evidence="2">Liver</tissue>
    </source>
</reference>
<evidence type="ECO:0000313" key="2">
    <source>
        <dbReference type="EMBL" id="KAL1271482.1"/>
    </source>
</evidence>
<feature type="chain" id="PRO_5045398801" description="Secreted protein" evidence="1">
    <location>
        <begin position="22"/>
        <end position="95"/>
    </location>
</feature>
<organism evidence="2 3">
    <name type="scientific">Cirrhinus molitorella</name>
    <name type="common">mud carp</name>
    <dbReference type="NCBI Taxonomy" id="172907"/>
    <lineage>
        <taxon>Eukaryota</taxon>
        <taxon>Metazoa</taxon>
        <taxon>Chordata</taxon>
        <taxon>Craniata</taxon>
        <taxon>Vertebrata</taxon>
        <taxon>Euteleostomi</taxon>
        <taxon>Actinopterygii</taxon>
        <taxon>Neopterygii</taxon>
        <taxon>Teleostei</taxon>
        <taxon>Ostariophysi</taxon>
        <taxon>Cypriniformes</taxon>
        <taxon>Cyprinidae</taxon>
        <taxon>Labeoninae</taxon>
        <taxon>Labeonini</taxon>
        <taxon>Cirrhinus</taxon>
    </lineage>
</organism>
<sequence>MGIHFTCNICPSVLLLETLLASSEFGGCMWVIGHGGKWRKCSYGKDSASENSWCLSFKQREYYPSLSTVSDEWIKETIPASTSGWSTSQIIVVSV</sequence>
<evidence type="ECO:0000256" key="1">
    <source>
        <dbReference type="SAM" id="SignalP"/>
    </source>
</evidence>
<dbReference type="EMBL" id="JAYMGO010000007">
    <property type="protein sequence ID" value="KAL1271482.1"/>
    <property type="molecule type" value="Genomic_DNA"/>
</dbReference>
<name>A0ABR3N3U0_9TELE</name>
<feature type="signal peptide" evidence="1">
    <location>
        <begin position="1"/>
        <end position="21"/>
    </location>
</feature>
<proteinExistence type="predicted"/>
<dbReference type="Proteomes" id="UP001558613">
    <property type="component" value="Unassembled WGS sequence"/>
</dbReference>
<gene>
    <name evidence="2" type="ORF">QQF64_030498</name>
</gene>
<evidence type="ECO:0000313" key="3">
    <source>
        <dbReference type="Proteomes" id="UP001558613"/>
    </source>
</evidence>
<comment type="caution">
    <text evidence="2">The sequence shown here is derived from an EMBL/GenBank/DDBJ whole genome shotgun (WGS) entry which is preliminary data.</text>
</comment>
<protein>
    <recommendedName>
        <fullName evidence="4">Secreted protein</fullName>
    </recommendedName>
</protein>